<evidence type="ECO:0000313" key="11">
    <source>
        <dbReference type="Proteomes" id="UP001152607"/>
    </source>
</evidence>
<dbReference type="EMBL" id="CAOQHR010000002">
    <property type="protein sequence ID" value="CAI6325390.1"/>
    <property type="molecule type" value="Genomic_DNA"/>
</dbReference>
<protein>
    <recommendedName>
        <fullName evidence="8 9">Glucose-methanol-choline oxidoreductase N-terminal domain-containing protein</fullName>
    </recommendedName>
</protein>
<organism evidence="10 11">
    <name type="scientific">Periconia digitata</name>
    <dbReference type="NCBI Taxonomy" id="1303443"/>
    <lineage>
        <taxon>Eukaryota</taxon>
        <taxon>Fungi</taxon>
        <taxon>Dikarya</taxon>
        <taxon>Ascomycota</taxon>
        <taxon>Pezizomycotina</taxon>
        <taxon>Dothideomycetes</taxon>
        <taxon>Pleosporomycetidae</taxon>
        <taxon>Pleosporales</taxon>
        <taxon>Massarineae</taxon>
        <taxon>Periconiaceae</taxon>
        <taxon>Periconia</taxon>
    </lineage>
</organism>
<keyword evidence="5" id="KW-0560">Oxidoreductase</keyword>
<evidence type="ECO:0000256" key="6">
    <source>
        <dbReference type="PIRSR" id="PIRSR000137-2"/>
    </source>
</evidence>
<feature type="domain" description="Glucose-methanol-choline oxidoreductase N-terminal" evidence="8">
    <location>
        <begin position="118"/>
        <end position="141"/>
    </location>
</feature>
<accession>A0A9W4U995</accession>
<keyword evidence="4 6" id="KW-0274">FAD</keyword>
<dbReference type="Gene3D" id="3.30.560.10">
    <property type="entry name" value="Glucose Oxidase, domain 3"/>
    <property type="match status" value="1"/>
</dbReference>
<dbReference type="OrthoDB" id="269227at2759"/>
<dbReference type="AlphaFoldDB" id="A0A9W4U995"/>
<dbReference type="PROSITE" id="PS00624">
    <property type="entry name" value="GMC_OXRED_2"/>
    <property type="match status" value="1"/>
</dbReference>
<keyword evidence="11" id="KW-1185">Reference proteome</keyword>
<proteinExistence type="inferred from homology"/>
<dbReference type="InterPro" id="IPR036188">
    <property type="entry name" value="FAD/NAD-bd_sf"/>
</dbReference>
<dbReference type="Proteomes" id="UP001152607">
    <property type="component" value="Unassembled WGS sequence"/>
</dbReference>
<dbReference type="PIRSF" id="PIRSF000137">
    <property type="entry name" value="Alcohol_oxidase"/>
    <property type="match status" value="1"/>
</dbReference>
<dbReference type="InterPro" id="IPR027424">
    <property type="entry name" value="Glucose_Oxidase_domain_2"/>
</dbReference>
<dbReference type="SUPFAM" id="SSF54373">
    <property type="entry name" value="FAD-linked reductases, C-terminal domain"/>
    <property type="match status" value="1"/>
</dbReference>
<feature type="binding site" evidence="6">
    <location>
        <position position="279"/>
    </location>
    <ligand>
        <name>FAD</name>
        <dbReference type="ChEBI" id="CHEBI:57692"/>
    </ligand>
</feature>
<gene>
    <name evidence="10" type="ORF">PDIGIT_LOCUS3776</name>
</gene>
<sequence>MSLCLLKRNPTQQAISMKLPILISLPSLFIQNVLALASSSTYDFIIVGAGTSGLAIANRLSADPSVTVAVIEPGTDERDNPLVTDPTKFGQSFGTDIDWQYRVSGDQGDERQLVMRQGKAWGGTSVLNGMTYVRGEASAINAWETLGNLEIRETGNTNWSWSWSSLLPYFLISENYTIPRADQLAAGATYELQHHGFDGSVNVGYTSGLKNGSFAGPVMNAWKEMGLAHNPDLNRGDLVGFGMGPQTLISEENVRCDASRAYYLPVEARLNLEIISGTVKRIIWSPVQNQQDNFVAEGVEYIAPNSTASNLFARREVILSAGAVRTPPILEASGVGNSQLLTSLGIETVIDIPGVGENLVGQTGHQFTYSGILEPAASAYHTFLSVVDLYGKDGADAIEKSAREKIAAWGDDAAANASGTNYTHLLEIQCDLLFKQRIAAAEVLTIVVEGLLLSQYWILQPFSRGSVHLRSASAADINDPLITPHYLSNPFDLATVIAAGKFVRKFWQSTSIQGYVNATLSPTSDELPANATDAQWEAYLQSTFSPSTRSMGTAAMAPRNLNGVVDPELRVYGTRNVRVIDASVLPLQTSGHVTATLYALAEKAADIIAKAL</sequence>
<dbReference type="InterPro" id="IPR000172">
    <property type="entry name" value="GMC_OxRdtase_N"/>
</dbReference>
<comment type="caution">
    <text evidence="10">The sequence shown here is derived from an EMBL/GenBank/DDBJ whole genome shotgun (WGS) entry which is preliminary data.</text>
</comment>
<dbReference type="GO" id="GO:0016614">
    <property type="term" value="F:oxidoreductase activity, acting on CH-OH group of donors"/>
    <property type="evidence" value="ECO:0007669"/>
    <property type="project" value="InterPro"/>
</dbReference>
<dbReference type="PANTHER" id="PTHR11552:SF201">
    <property type="entry name" value="GLUCOSE-METHANOL-CHOLINE OXIDOREDUCTASE N-TERMINAL DOMAIN-CONTAINING PROTEIN"/>
    <property type="match status" value="1"/>
</dbReference>
<evidence type="ECO:0000259" key="8">
    <source>
        <dbReference type="PROSITE" id="PS00623"/>
    </source>
</evidence>
<evidence type="ECO:0000256" key="2">
    <source>
        <dbReference type="ARBA" id="ARBA00010790"/>
    </source>
</evidence>
<dbReference type="PANTHER" id="PTHR11552">
    <property type="entry name" value="GLUCOSE-METHANOL-CHOLINE GMC OXIDOREDUCTASE"/>
    <property type="match status" value="1"/>
</dbReference>
<keyword evidence="3 7" id="KW-0285">Flavoprotein</keyword>
<evidence type="ECO:0000256" key="7">
    <source>
        <dbReference type="RuleBase" id="RU003968"/>
    </source>
</evidence>
<dbReference type="PROSITE" id="PS00623">
    <property type="entry name" value="GMC_OXRED_1"/>
    <property type="match status" value="1"/>
</dbReference>
<feature type="binding site" evidence="6">
    <location>
        <begin position="51"/>
        <end position="52"/>
    </location>
    <ligand>
        <name>FAD</name>
        <dbReference type="ChEBI" id="CHEBI:57692"/>
    </ligand>
</feature>
<comment type="cofactor">
    <cofactor evidence="1 6">
        <name>FAD</name>
        <dbReference type="ChEBI" id="CHEBI:57692"/>
    </cofactor>
</comment>
<feature type="domain" description="Glucose-methanol-choline oxidoreductase N-terminal" evidence="9">
    <location>
        <begin position="322"/>
        <end position="336"/>
    </location>
</feature>
<evidence type="ECO:0000259" key="9">
    <source>
        <dbReference type="PROSITE" id="PS00624"/>
    </source>
</evidence>
<evidence type="ECO:0000256" key="3">
    <source>
        <dbReference type="ARBA" id="ARBA00022630"/>
    </source>
</evidence>
<evidence type="ECO:0000256" key="5">
    <source>
        <dbReference type="ARBA" id="ARBA00023002"/>
    </source>
</evidence>
<dbReference type="SUPFAM" id="SSF51905">
    <property type="entry name" value="FAD/NAD(P)-binding domain"/>
    <property type="match status" value="1"/>
</dbReference>
<comment type="similarity">
    <text evidence="2 7">Belongs to the GMC oxidoreductase family.</text>
</comment>
<dbReference type="InterPro" id="IPR012132">
    <property type="entry name" value="GMC_OxRdtase"/>
</dbReference>
<reference evidence="10" key="1">
    <citation type="submission" date="2023-01" db="EMBL/GenBank/DDBJ databases">
        <authorList>
            <person name="Van Ghelder C."/>
            <person name="Rancurel C."/>
        </authorList>
    </citation>
    <scope>NUCLEOTIDE SEQUENCE</scope>
    <source>
        <strain evidence="10">CNCM I-4278</strain>
    </source>
</reference>
<dbReference type="Gene3D" id="3.50.50.60">
    <property type="entry name" value="FAD/NAD(P)-binding domain"/>
    <property type="match status" value="1"/>
</dbReference>
<evidence type="ECO:0000256" key="1">
    <source>
        <dbReference type="ARBA" id="ARBA00001974"/>
    </source>
</evidence>
<dbReference type="Pfam" id="PF00732">
    <property type="entry name" value="GMC_oxred_N"/>
    <property type="match status" value="1"/>
</dbReference>
<evidence type="ECO:0000256" key="4">
    <source>
        <dbReference type="ARBA" id="ARBA00022827"/>
    </source>
</evidence>
<name>A0A9W4U995_9PLEO</name>
<evidence type="ECO:0000313" key="10">
    <source>
        <dbReference type="EMBL" id="CAI6325390.1"/>
    </source>
</evidence>
<dbReference type="Gene3D" id="4.10.450.10">
    <property type="entry name" value="Glucose Oxidase, domain 2"/>
    <property type="match status" value="1"/>
</dbReference>
<dbReference type="Pfam" id="PF05199">
    <property type="entry name" value="GMC_oxred_C"/>
    <property type="match status" value="1"/>
</dbReference>
<feature type="binding site" evidence="6">
    <location>
        <position position="124"/>
    </location>
    <ligand>
        <name>FAD</name>
        <dbReference type="ChEBI" id="CHEBI:57692"/>
    </ligand>
</feature>
<dbReference type="InterPro" id="IPR007867">
    <property type="entry name" value="GMC_OxRtase_C"/>
</dbReference>
<dbReference type="GO" id="GO:0050660">
    <property type="term" value="F:flavin adenine dinucleotide binding"/>
    <property type="evidence" value="ECO:0007669"/>
    <property type="project" value="InterPro"/>
</dbReference>